<evidence type="ECO:0000259" key="2">
    <source>
        <dbReference type="Pfam" id="PF06985"/>
    </source>
</evidence>
<evidence type="ECO:0000313" key="3">
    <source>
        <dbReference type="EMBL" id="KAK4225839.1"/>
    </source>
</evidence>
<dbReference type="PANTHER" id="PTHR33112">
    <property type="entry name" value="DOMAIN PROTEIN, PUTATIVE-RELATED"/>
    <property type="match status" value="1"/>
</dbReference>
<name>A0AAN7BM38_9PEZI</name>
<protein>
    <submittedName>
        <fullName evidence="3">Heterokaryon incompatibility protein-domain-containing protein</fullName>
    </submittedName>
</protein>
<organism evidence="3 4">
    <name type="scientific">Podospora fimiseda</name>
    <dbReference type="NCBI Taxonomy" id="252190"/>
    <lineage>
        <taxon>Eukaryota</taxon>
        <taxon>Fungi</taxon>
        <taxon>Dikarya</taxon>
        <taxon>Ascomycota</taxon>
        <taxon>Pezizomycotina</taxon>
        <taxon>Sordariomycetes</taxon>
        <taxon>Sordariomycetidae</taxon>
        <taxon>Sordariales</taxon>
        <taxon>Podosporaceae</taxon>
        <taxon>Podospora</taxon>
    </lineage>
</organism>
<gene>
    <name evidence="3" type="ORF">QBC38DRAFT_546472</name>
</gene>
<reference evidence="3" key="1">
    <citation type="journal article" date="2023" name="Mol. Phylogenet. Evol.">
        <title>Genome-scale phylogeny and comparative genomics of the fungal order Sordariales.</title>
        <authorList>
            <person name="Hensen N."/>
            <person name="Bonometti L."/>
            <person name="Westerberg I."/>
            <person name="Brannstrom I.O."/>
            <person name="Guillou S."/>
            <person name="Cros-Aarteil S."/>
            <person name="Calhoun S."/>
            <person name="Haridas S."/>
            <person name="Kuo A."/>
            <person name="Mondo S."/>
            <person name="Pangilinan J."/>
            <person name="Riley R."/>
            <person name="LaButti K."/>
            <person name="Andreopoulos B."/>
            <person name="Lipzen A."/>
            <person name="Chen C."/>
            <person name="Yan M."/>
            <person name="Daum C."/>
            <person name="Ng V."/>
            <person name="Clum A."/>
            <person name="Steindorff A."/>
            <person name="Ohm R.A."/>
            <person name="Martin F."/>
            <person name="Silar P."/>
            <person name="Natvig D.O."/>
            <person name="Lalanne C."/>
            <person name="Gautier V."/>
            <person name="Ament-Velasquez S.L."/>
            <person name="Kruys A."/>
            <person name="Hutchinson M.I."/>
            <person name="Powell A.J."/>
            <person name="Barry K."/>
            <person name="Miller A.N."/>
            <person name="Grigoriev I.V."/>
            <person name="Debuchy R."/>
            <person name="Gladieux P."/>
            <person name="Hiltunen Thoren M."/>
            <person name="Johannesson H."/>
        </authorList>
    </citation>
    <scope>NUCLEOTIDE SEQUENCE</scope>
    <source>
        <strain evidence="3">CBS 990.96</strain>
    </source>
</reference>
<dbReference type="InterPro" id="IPR010730">
    <property type="entry name" value="HET"/>
</dbReference>
<proteinExistence type="predicted"/>
<dbReference type="AlphaFoldDB" id="A0AAN7BM38"/>
<sequence>MPFRGFSSRPGCDPDLDRSLRRFSCPLQPWRSKPKAKTVNRNRINGLPQSAAPEAPRSGTLCAVCCTAVEWGCDSTRQEGDKHEIKKYLASFDALQIAAQNCDLCRVLLYGALLNKPASERRGLQTRAADDTETYGLNLRYSGGLTHIQWEERYNCPDLVSGYDMTNEFYFASPTTYQRAIWQQNCPKFDSRLETVQQWLHECTSEHSECVVDRQLAGGKERPKRLLDLISLDFKGQVKLVSTAELLTTDCYNLHRVRVQTARHIFVPCSVCSVVLATDQTEHFLIGHIRYMILSHCWGTGISDPPLKTMRDNQNKHMRGIPLVSLPRNFQDAVTITKMLDIPYLWIDSLCIIQDDQEGLAHEASKMAGIYQGGEFTIAAAASPDAHGGIINALDLFTHTIPGPQPENNLTIRQQSDRKRFFADMDSNYQQRGWILQELALSPRTVVFTKGQFYWQCRRSFESEDKTYRSLQLSQASDASAAIAGLLSFFRAKTGRTPMLGFWKEHFALDLAWYICKGKKSNRSRISSSIIPPISEFPSWSWLSVVPNLTNRCGFSQLDYLTERRTPTIQIEEFFAEWEGPEYTSKLLRSRL</sequence>
<dbReference type="EMBL" id="MU865358">
    <property type="protein sequence ID" value="KAK4225839.1"/>
    <property type="molecule type" value="Genomic_DNA"/>
</dbReference>
<accession>A0AAN7BM38</accession>
<reference evidence="3" key="2">
    <citation type="submission" date="2023-05" db="EMBL/GenBank/DDBJ databases">
        <authorList>
            <consortium name="Lawrence Berkeley National Laboratory"/>
            <person name="Steindorff A."/>
            <person name="Hensen N."/>
            <person name="Bonometti L."/>
            <person name="Westerberg I."/>
            <person name="Brannstrom I.O."/>
            <person name="Guillou S."/>
            <person name="Cros-Aarteil S."/>
            <person name="Calhoun S."/>
            <person name="Haridas S."/>
            <person name="Kuo A."/>
            <person name="Mondo S."/>
            <person name="Pangilinan J."/>
            <person name="Riley R."/>
            <person name="Labutti K."/>
            <person name="Andreopoulos B."/>
            <person name="Lipzen A."/>
            <person name="Chen C."/>
            <person name="Yanf M."/>
            <person name="Daum C."/>
            <person name="Ng V."/>
            <person name="Clum A."/>
            <person name="Ohm R."/>
            <person name="Martin F."/>
            <person name="Silar P."/>
            <person name="Natvig D."/>
            <person name="Lalanne C."/>
            <person name="Gautier V."/>
            <person name="Ament-Velasquez S.L."/>
            <person name="Kruys A."/>
            <person name="Hutchinson M.I."/>
            <person name="Powell A.J."/>
            <person name="Barry K."/>
            <person name="Miller A.N."/>
            <person name="Grigoriev I.V."/>
            <person name="Debuchy R."/>
            <person name="Gladieux P."/>
            <person name="Thoren M.H."/>
            <person name="Johannesson H."/>
        </authorList>
    </citation>
    <scope>NUCLEOTIDE SEQUENCE</scope>
    <source>
        <strain evidence="3">CBS 990.96</strain>
    </source>
</reference>
<feature type="region of interest" description="Disordered" evidence="1">
    <location>
        <begin position="28"/>
        <end position="56"/>
    </location>
</feature>
<dbReference type="Proteomes" id="UP001301958">
    <property type="component" value="Unassembled WGS sequence"/>
</dbReference>
<dbReference type="PANTHER" id="PTHR33112:SF16">
    <property type="entry name" value="HETEROKARYON INCOMPATIBILITY DOMAIN-CONTAINING PROTEIN"/>
    <property type="match status" value="1"/>
</dbReference>
<feature type="domain" description="Heterokaryon incompatibility" evidence="2">
    <location>
        <begin position="291"/>
        <end position="438"/>
    </location>
</feature>
<evidence type="ECO:0000313" key="4">
    <source>
        <dbReference type="Proteomes" id="UP001301958"/>
    </source>
</evidence>
<keyword evidence="4" id="KW-1185">Reference proteome</keyword>
<dbReference type="Pfam" id="PF06985">
    <property type="entry name" value="HET"/>
    <property type="match status" value="1"/>
</dbReference>
<comment type="caution">
    <text evidence="3">The sequence shown here is derived from an EMBL/GenBank/DDBJ whole genome shotgun (WGS) entry which is preliminary data.</text>
</comment>
<evidence type="ECO:0000256" key="1">
    <source>
        <dbReference type="SAM" id="MobiDB-lite"/>
    </source>
</evidence>